<dbReference type="InterPro" id="IPR051011">
    <property type="entry name" value="Metal_resp_trans_reg"/>
</dbReference>
<evidence type="ECO:0000256" key="2">
    <source>
        <dbReference type="ARBA" id="ARBA00023125"/>
    </source>
</evidence>
<keyword evidence="6" id="KW-1185">Reference proteome</keyword>
<feature type="domain" description="HTH arsR-type" evidence="4">
    <location>
        <begin position="8"/>
        <end position="102"/>
    </location>
</feature>
<dbReference type="InterPro" id="IPR001845">
    <property type="entry name" value="HTH_ArsR_DNA-bd_dom"/>
</dbReference>
<dbReference type="Pfam" id="PF01022">
    <property type="entry name" value="HTH_5"/>
    <property type="match status" value="1"/>
</dbReference>
<evidence type="ECO:0000259" key="4">
    <source>
        <dbReference type="PROSITE" id="PS50987"/>
    </source>
</evidence>
<dbReference type="CDD" id="cd00090">
    <property type="entry name" value="HTH_ARSR"/>
    <property type="match status" value="1"/>
</dbReference>
<proteinExistence type="predicted"/>
<evidence type="ECO:0000256" key="3">
    <source>
        <dbReference type="ARBA" id="ARBA00023163"/>
    </source>
</evidence>
<dbReference type="KEGG" id="wei:EQG49_09515"/>
<dbReference type="InterPro" id="IPR036388">
    <property type="entry name" value="WH-like_DNA-bd_sf"/>
</dbReference>
<dbReference type="PRINTS" id="PR00778">
    <property type="entry name" value="HTHARSR"/>
</dbReference>
<keyword evidence="2" id="KW-0238">DNA-binding</keyword>
<dbReference type="SUPFAM" id="SSF46785">
    <property type="entry name" value="Winged helix' DNA-binding domain"/>
    <property type="match status" value="1"/>
</dbReference>
<dbReference type="Proteomes" id="UP000292886">
    <property type="component" value="Chromosome"/>
</dbReference>
<sequence length="118" mass="13573">MAADYKLIPADMLDEATKIARVLGNKTRIQILYLLEQDKLNVTELQGILGIEQSALSHQLQELRAYQLINQERKGKSIYYELTDLHILTTVNSILHHTEHVLLNRDHDGKLLKNDITE</sequence>
<dbReference type="SMART" id="SM00418">
    <property type="entry name" value="HTH_ARSR"/>
    <property type="match status" value="1"/>
</dbReference>
<dbReference type="AlphaFoldDB" id="A0A4P6YV75"/>
<keyword evidence="1" id="KW-0805">Transcription regulation</keyword>
<dbReference type="PANTHER" id="PTHR43132:SF6">
    <property type="entry name" value="HTH-TYPE TRANSCRIPTIONAL REPRESSOR CZRA"/>
    <property type="match status" value="1"/>
</dbReference>
<dbReference type="RefSeq" id="WP_133363757.1">
    <property type="nucleotide sequence ID" value="NZ_CP037940.1"/>
</dbReference>
<reference evidence="6" key="1">
    <citation type="submission" date="2019-03" db="EMBL/GenBank/DDBJ databases">
        <title>Weissella sp. 26KH-42 Genome sequencing.</title>
        <authorList>
            <person name="Heo J."/>
            <person name="Kim S.-J."/>
            <person name="Kim J.-S."/>
            <person name="Hong S.-B."/>
            <person name="Kwon S.-W."/>
        </authorList>
    </citation>
    <scope>NUCLEOTIDE SEQUENCE [LARGE SCALE GENOMIC DNA]</scope>
    <source>
        <strain evidence="6">26KH-42</strain>
    </source>
</reference>
<dbReference type="PROSITE" id="PS50987">
    <property type="entry name" value="HTH_ARSR_2"/>
    <property type="match status" value="1"/>
</dbReference>
<evidence type="ECO:0000313" key="5">
    <source>
        <dbReference type="EMBL" id="QBO36680.1"/>
    </source>
</evidence>
<dbReference type="Gene3D" id="1.10.10.10">
    <property type="entry name" value="Winged helix-like DNA-binding domain superfamily/Winged helix DNA-binding domain"/>
    <property type="match status" value="1"/>
</dbReference>
<dbReference type="EMBL" id="CP037940">
    <property type="protein sequence ID" value="QBO36680.1"/>
    <property type="molecule type" value="Genomic_DNA"/>
</dbReference>
<dbReference type="OrthoDB" id="9794330at2"/>
<dbReference type="InterPro" id="IPR011991">
    <property type="entry name" value="ArsR-like_HTH"/>
</dbReference>
<dbReference type="NCBIfam" id="NF033788">
    <property type="entry name" value="HTH_metalloreg"/>
    <property type="match status" value="1"/>
</dbReference>
<protein>
    <submittedName>
        <fullName evidence="5">ArsR family transcriptional regulator</fullName>
    </submittedName>
</protein>
<accession>A0A4P6YV75</accession>
<evidence type="ECO:0000313" key="6">
    <source>
        <dbReference type="Proteomes" id="UP000292886"/>
    </source>
</evidence>
<evidence type="ECO:0000256" key="1">
    <source>
        <dbReference type="ARBA" id="ARBA00023015"/>
    </source>
</evidence>
<name>A0A4P6YV75_9LACO</name>
<organism evidence="5 6">
    <name type="scientific">Periweissella cryptocerci</name>
    <dbReference type="NCBI Taxonomy" id="2506420"/>
    <lineage>
        <taxon>Bacteria</taxon>
        <taxon>Bacillati</taxon>
        <taxon>Bacillota</taxon>
        <taxon>Bacilli</taxon>
        <taxon>Lactobacillales</taxon>
        <taxon>Lactobacillaceae</taxon>
        <taxon>Periweissella</taxon>
    </lineage>
</organism>
<keyword evidence="3" id="KW-0804">Transcription</keyword>
<dbReference type="GO" id="GO:0003700">
    <property type="term" value="F:DNA-binding transcription factor activity"/>
    <property type="evidence" value="ECO:0007669"/>
    <property type="project" value="InterPro"/>
</dbReference>
<dbReference type="InterPro" id="IPR036390">
    <property type="entry name" value="WH_DNA-bd_sf"/>
</dbReference>
<dbReference type="GO" id="GO:0003677">
    <property type="term" value="F:DNA binding"/>
    <property type="evidence" value="ECO:0007669"/>
    <property type="project" value="UniProtKB-KW"/>
</dbReference>
<dbReference type="PANTHER" id="PTHR43132">
    <property type="entry name" value="ARSENICAL RESISTANCE OPERON REPRESSOR ARSR-RELATED"/>
    <property type="match status" value="1"/>
</dbReference>
<gene>
    <name evidence="5" type="ORF">EQG49_09515</name>
</gene>